<keyword evidence="3" id="KW-1185">Reference proteome</keyword>
<reference evidence="2" key="1">
    <citation type="journal article" date="2020" name="Stud. Mycol.">
        <title>101 Dothideomycetes genomes: a test case for predicting lifestyles and emergence of pathogens.</title>
        <authorList>
            <person name="Haridas S."/>
            <person name="Albert R."/>
            <person name="Binder M."/>
            <person name="Bloem J."/>
            <person name="Labutti K."/>
            <person name="Salamov A."/>
            <person name="Andreopoulos B."/>
            <person name="Baker S."/>
            <person name="Barry K."/>
            <person name="Bills G."/>
            <person name="Bluhm B."/>
            <person name="Cannon C."/>
            <person name="Castanera R."/>
            <person name="Culley D."/>
            <person name="Daum C."/>
            <person name="Ezra D."/>
            <person name="Gonzalez J."/>
            <person name="Henrissat B."/>
            <person name="Kuo A."/>
            <person name="Liang C."/>
            <person name="Lipzen A."/>
            <person name="Lutzoni F."/>
            <person name="Magnuson J."/>
            <person name="Mondo S."/>
            <person name="Nolan M."/>
            <person name="Ohm R."/>
            <person name="Pangilinan J."/>
            <person name="Park H.-J."/>
            <person name="Ramirez L."/>
            <person name="Alfaro M."/>
            <person name="Sun H."/>
            <person name="Tritt A."/>
            <person name="Yoshinaga Y."/>
            <person name="Zwiers L.-H."/>
            <person name="Turgeon B."/>
            <person name="Goodwin S."/>
            <person name="Spatafora J."/>
            <person name="Crous P."/>
            <person name="Grigoriev I."/>
        </authorList>
    </citation>
    <scope>NUCLEOTIDE SEQUENCE</scope>
    <source>
        <strain evidence="2">CBS 130266</strain>
    </source>
</reference>
<proteinExistence type="predicted"/>
<evidence type="ECO:0000256" key="1">
    <source>
        <dbReference type="SAM" id="Phobius"/>
    </source>
</evidence>
<evidence type="ECO:0008006" key="4">
    <source>
        <dbReference type="Google" id="ProtNLM"/>
    </source>
</evidence>
<dbReference type="Proteomes" id="UP000800235">
    <property type="component" value="Unassembled WGS sequence"/>
</dbReference>
<sequence length="421" mass="48265">MLSSMIYALSRRSRRFRPRNIIVILFILVNFLEVVYIHRNIANVERNKSIEFQSKKASPQRKKVYIATPLWNADAMLRGPYGDWNNALLNLIVDLGTENVYLTILEGGSYDDTKGGLRELDEELGRLGVRRNITMEDETHADLIARPPDHDGGGWITSRKGARELRRIPYLSKIRNRTLQPLQDLFDAGETFDYVLFLGDVIFNSEDVFTLMETNGGDYAAACALDFSHPPLYYDTFVLRDSHSNPHLHPTWPYFRSRTSRSALKQHQPVPVASCWNGIVSMPAAPFVSKNNPLRFRGLPDNLASRHLEASECCLIHADSELFAQKPVLMNPAVRVGYNQTAYDAVHKQNPWLSMLQIFYGLWENRFKRFLSAAFHSDKGRYMHFMRVFKAAQLETGTEEIAPWCVVDEMQVLSAIGWRHV</sequence>
<name>A0A9P4NNV5_9PEZI</name>
<dbReference type="Pfam" id="PF11735">
    <property type="entry name" value="CAP59_mtransfer"/>
    <property type="match status" value="1"/>
</dbReference>
<organism evidence="2 3">
    <name type="scientific">Tothia fuscella</name>
    <dbReference type="NCBI Taxonomy" id="1048955"/>
    <lineage>
        <taxon>Eukaryota</taxon>
        <taxon>Fungi</taxon>
        <taxon>Dikarya</taxon>
        <taxon>Ascomycota</taxon>
        <taxon>Pezizomycotina</taxon>
        <taxon>Dothideomycetes</taxon>
        <taxon>Pleosporomycetidae</taxon>
        <taxon>Venturiales</taxon>
        <taxon>Cylindrosympodiaceae</taxon>
        <taxon>Tothia</taxon>
    </lineage>
</organism>
<dbReference type="PANTHER" id="PTHR34144">
    <property type="entry name" value="CHROMOSOME 8, WHOLE GENOME SHOTGUN SEQUENCE"/>
    <property type="match status" value="1"/>
</dbReference>
<keyword evidence="1" id="KW-1133">Transmembrane helix</keyword>
<gene>
    <name evidence="2" type="ORF">EJ08DRAFT_319693</name>
</gene>
<dbReference type="OrthoDB" id="262547at2759"/>
<dbReference type="EMBL" id="MU007053">
    <property type="protein sequence ID" value="KAF2428788.1"/>
    <property type="molecule type" value="Genomic_DNA"/>
</dbReference>
<feature type="transmembrane region" description="Helical" evidence="1">
    <location>
        <begin position="21"/>
        <end position="38"/>
    </location>
</feature>
<dbReference type="PANTHER" id="PTHR34144:SF7">
    <property type="entry name" value="EXPORT PROTEIN (CAP59), PUTATIVE (AFU_ORTHOLOGUE AFUA_7G05020)-RELATED"/>
    <property type="match status" value="1"/>
</dbReference>
<dbReference type="InterPro" id="IPR021047">
    <property type="entry name" value="Mannosyltransferase_CMT1"/>
</dbReference>
<dbReference type="AlphaFoldDB" id="A0A9P4NNV5"/>
<accession>A0A9P4NNV5</accession>
<keyword evidence="1" id="KW-0472">Membrane</keyword>
<evidence type="ECO:0000313" key="3">
    <source>
        <dbReference type="Proteomes" id="UP000800235"/>
    </source>
</evidence>
<evidence type="ECO:0000313" key="2">
    <source>
        <dbReference type="EMBL" id="KAF2428788.1"/>
    </source>
</evidence>
<keyword evidence="1" id="KW-0812">Transmembrane</keyword>
<comment type="caution">
    <text evidence="2">The sequence shown here is derived from an EMBL/GenBank/DDBJ whole genome shotgun (WGS) entry which is preliminary data.</text>
</comment>
<protein>
    <recommendedName>
        <fullName evidence="4">Glycosyltransferase family 69 protein</fullName>
    </recommendedName>
</protein>